<keyword evidence="8" id="KW-0479">Metal-binding</keyword>
<comment type="subcellular location">
    <subcellularLocation>
        <location evidence="2">Cytoplasm</location>
    </subcellularLocation>
</comment>
<organism evidence="23 24">
    <name type="scientific">Thermofilum adornatum 1505</name>
    <dbReference type="NCBI Taxonomy" id="697581"/>
    <lineage>
        <taxon>Archaea</taxon>
        <taxon>Thermoproteota</taxon>
        <taxon>Thermoprotei</taxon>
        <taxon>Thermofilales</taxon>
        <taxon>Thermofilaceae</taxon>
        <taxon>Thermofilum</taxon>
    </lineage>
</organism>
<feature type="domain" description="RNA polymerase Rpb2" evidence="17">
    <location>
        <begin position="1032"/>
        <end position="1123"/>
    </location>
</feature>
<evidence type="ECO:0000256" key="13">
    <source>
        <dbReference type="ARBA" id="ARBA00048552"/>
    </source>
</evidence>
<dbReference type="Proteomes" id="UP000266720">
    <property type="component" value="Chromosome"/>
</dbReference>
<keyword evidence="10" id="KW-0238">DNA-binding</keyword>
<sequence length="1129" mass="126087">MSRPSVARLSSSDRWALVKAYVDELGLVRQHLDSFNAFLERGLQEIVNEVGGIKVESQGVEVRFGKIEVGQPVFREADGSDVALTPMIARLRNITYAAPLYLTMSLYVDGEERRTESVFIGYLPIMVKSKKCVLSTITSEDELIKYGEDPYDPGGYFIVNGSERVIVMQEDLAVNRVLVDYGGASSSVTHTAKVFSVSSGQRSPLTIERTKDGMIYASFPACPTKIPVVVLMRALGLKTDKDIVYAISGDPIIQQEFLPVLMEQTKIASSVEEALDYIGSRVSPGQPKNVRIERAQQVLDENFLPHIGRTPNARVSKAFFVGQMVSRLLELKLGMRGPDDKDHLVNKRLRHAGELIAQVFRVAFRQLVKEMTYSIERHTTKSRDINLISIARPDIITDRLKHALATGNWVGGRTGVSQILDRTNYLSTLSHLRRVVSPLSRTQPHFEARELHSTQLGRLCPVESPEGQNCGLVKNLALLATVSNGADEKQVYDLLVSRLGVTPIERTIGQRVAGARVYLNGRLIGYVENGRELAGTIRKLRREGRISHEINVAYYISEYNVGGVQGAIEEVYINCDAGRIRRPLIIVENGVPKLTHEHVELLKKGQWTWSDLIENGIVEYLDAEEEENALVASDPSQLTPQHTHMEIVPAAMLGIIALTIPFIEYNQSPRNSYQAAMAKQSLGIPHYNFKLRMDPRMHVMYYPQKPLVKTRIFDLIPLDNLPYGTNMVVAVLTSGGYNIQDAVVINKAAIERGMSRSVFFRTYEVEERRYPGGLEDRIEKPKMEEELLDIKSAQAYENVDPVDGIAYVESELHGGQVLVGRTSPPRFYTSTFEPRVMSRRKDTSVTLRHGEKGIVDRVLIMESQEGIKLVKVRVRDLRPTELGDKFASRHGQKGVVGMLVPQEDMPFTEEGITPDLLINPHAIPSRMTVGQLLEALTGKAAALKGTRIDATAFEPPSLEDIREILKSYGFRSDGKEVLYNGITGEKLEAEIFIGVVYYEKLHHLVADKMHARARGRVQILTRQPTEGRAREGGLRFGEMEKDCLVGHGASMLLRERLLDSSDKTTIWVCENCGYMGWFDAKKNAPVCPVCGDKGVLHPVEVSYAFKLLLQELQGLGLSVKILLKDKVHA</sequence>
<dbReference type="InterPro" id="IPR007641">
    <property type="entry name" value="RNA_pol_Rpb2_7"/>
</dbReference>
<dbReference type="NCBIfam" id="NF007175">
    <property type="entry name" value="PRK09606.1"/>
    <property type="match status" value="1"/>
</dbReference>
<dbReference type="FunFam" id="2.40.270.10:FF:000011">
    <property type="entry name" value="DNA-directed RNA polymerase subunit beta"/>
    <property type="match status" value="1"/>
</dbReference>
<feature type="domain" description="RNA polymerase Rpb2" evidence="21">
    <location>
        <begin position="517"/>
        <end position="588"/>
    </location>
</feature>
<dbReference type="GeneID" id="25406943"/>
<evidence type="ECO:0000313" key="24">
    <source>
        <dbReference type="Proteomes" id="UP000266720"/>
    </source>
</evidence>
<dbReference type="InterPro" id="IPR007642">
    <property type="entry name" value="RNA_pol_Rpb2_2"/>
</dbReference>
<dbReference type="GeneID" id="16573114"/>
<dbReference type="GO" id="GO:0006351">
    <property type="term" value="P:DNA-templated transcription"/>
    <property type="evidence" value="ECO:0007669"/>
    <property type="project" value="InterPro"/>
</dbReference>
<proteinExistence type="inferred from homology"/>
<dbReference type="Gene3D" id="2.40.270.10">
    <property type="entry name" value="DNA-directed RNA polymerase, subunit 2, domain 6"/>
    <property type="match status" value="1"/>
</dbReference>
<feature type="domain" description="RNA polymerase Rpb2" evidence="22">
    <location>
        <begin position="609"/>
        <end position="643"/>
    </location>
</feature>
<evidence type="ECO:0000256" key="15">
    <source>
        <dbReference type="RuleBase" id="RU363031"/>
    </source>
</evidence>
<evidence type="ECO:0000256" key="2">
    <source>
        <dbReference type="ARBA" id="ARBA00004496"/>
    </source>
</evidence>
<dbReference type="Gene3D" id="3.90.1800.10">
    <property type="entry name" value="RNA polymerase alpha subunit dimerisation domain"/>
    <property type="match status" value="1"/>
</dbReference>
<dbReference type="Pfam" id="PF04563">
    <property type="entry name" value="RNA_pol_Rpb2_1"/>
    <property type="match status" value="1"/>
</dbReference>
<dbReference type="KEGG" id="tcb:TCARB_1543"/>
<dbReference type="GO" id="GO:0032549">
    <property type="term" value="F:ribonucleoside binding"/>
    <property type="evidence" value="ECO:0007669"/>
    <property type="project" value="InterPro"/>
</dbReference>
<dbReference type="InterPro" id="IPR037033">
    <property type="entry name" value="DNA-dir_RNAP_su2_hyb_sf"/>
</dbReference>
<dbReference type="Gene3D" id="2.40.50.150">
    <property type="match status" value="1"/>
</dbReference>
<evidence type="ECO:0000256" key="7">
    <source>
        <dbReference type="ARBA" id="ARBA00022695"/>
    </source>
</evidence>
<dbReference type="EC" id="2.7.7.6" evidence="15"/>
<feature type="domain" description="DNA-directed RNA polymerase subunit 2 hybrid-binding" evidence="16">
    <location>
        <begin position="657"/>
        <end position="1030"/>
    </location>
</feature>
<evidence type="ECO:0000256" key="8">
    <source>
        <dbReference type="ARBA" id="ARBA00022723"/>
    </source>
</evidence>
<dbReference type="Pfam" id="PF00562">
    <property type="entry name" value="RNA_pol_Rpb2_6"/>
    <property type="match status" value="1"/>
</dbReference>
<evidence type="ECO:0000256" key="14">
    <source>
        <dbReference type="RuleBase" id="RU000434"/>
    </source>
</evidence>
<dbReference type="Pfam" id="PF04561">
    <property type="entry name" value="RNA_pol_Rpb2_2"/>
    <property type="match status" value="1"/>
</dbReference>
<comment type="cofactor">
    <cofactor evidence="1">
        <name>Zn(2+)</name>
        <dbReference type="ChEBI" id="CHEBI:29105"/>
    </cofactor>
</comment>
<dbReference type="Gene3D" id="3.90.1100.10">
    <property type="match status" value="1"/>
</dbReference>
<comment type="similarity">
    <text evidence="3 14">Belongs to the RNA polymerase beta chain family.</text>
</comment>
<dbReference type="STRING" id="697581.TCARB_1543"/>
<dbReference type="Gene3D" id="3.90.1070.20">
    <property type="match status" value="1"/>
</dbReference>
<dbReference type="EMBL" id="CP007493">
    <property type="protein sequence ID" value="AJB42585.1"/>
    <property type="molecule type" value="Genomic_DNA"/>
</dbReference>
<dbReference type="PROSITE" id="PS01166">
    <property type="entry name" value="RNA_POL_BETA"/>
    <property type="match status" value="1"/>
</dbReference>
<evidence type="ECO:0000259" key="21">
    <source>
        <dbReference type="Pfam" id="PF04566"/>
    </source>
</evidence>
<keyword evidence="11 15" id="KW-0804">Transcription</keyword>
<dbReference type="CDD" id="cd00653">
    <property type="entry name" value="RNA_pol_B_RPB2"/>
    <property type="match status" value="1"/>
</dbReference>
<name>A0A3G1A8M3_9CREN</name>
<dbReference type="GO" id="GO:0005737">
    <property type="term" value="C:cytoplasm"/>
    <property type="evidence" value="ECO:0007669"/>
    <property type="project" value="UniProtKB-SubCell"/>
</dbReference>
<dbReference type="InterPro" id="IPR007646">
    <property type="entry name" value="RNA_pol_Rpb2_4"/>
</dbReference>
<comment type="subunit">
    <text evidence="12">Part of the RNA polymerase complex.</text>
</comment>
<evidence type="ECO:0000259" key="17">
    <source>
        <dbReference type="Pfam" id="PF04560"/>
    </source>
</evidence>
<dbReference type="InterPro" id="IPR007645">
    <property type="entry name" value="RNA_pol_Rpb2_3"/>
</dbReference>
<feature type="domain" description="RNA polymerase Rpb2" evidence="20">
    <location>
        <begin position="418"/>
        <end position="482"/>
    </location>
</feature>
<dbReference type="InterPro" id="IPR007647">
    <property type="entry name" value="RNA_pol_Rpb2_5"/>
</dbReference>
<dbReference type="NCBIfam" id="TIGR03670">
    <property type="entry name" value="rpoB_arch"/>
    <property type="match status" value="1"/>
</dbReference>
<dbReference type="Pfam" id="PF04566">
    <property type="entry name" value="RNA_pol_Rpb2_4"/>
    <property type="match status" value="1"/>
</dbReference>
<keyword evidence="5" id="KW-0963">Cytoplasm</keyword>
<evidence type="ECO:0000259" key="19">
    <source>
        <dbReference type="Pfam" id="PF04563"/>
    </source>
</evidence>
<evidence type="ECO:0000256" key="9">
    <source>
        <dbReference type="ARBA" id="ARBA00022833"/>
    </source>
</evidence>
<dbReference type="SUPFAM" id="SSF64484">
    <property type="entry name" value="beta and beta-prime subunits of DNA dependent RNA-polymerase"/>
    <property type="match status" value="1"/>
</dbReference>
<dbReference type="InterPro" id="IPR007120">
    <property type="entry name" value="DNA-dir_RNAP_su2_dom"/>
</dbReference>
<evidence type="ECO:0000256" key="10">
    <source>
        <dbReference type="ARBA" id="ARBA00023125"/>
    </source>
</evidence>
<dbReference type="Pfam" id="PF04560">
    <property type="entry name" value="RNA_pol_Rpb2_7"/>
    <property type="match status" value="1"/>
</dbReference>
<keyword evidence="9" id="KW-0862">Zinc</keyword>
<evidence type="ECO:0000259" key="18">
    <source>
        <dbReference type="Pfam" id="PF04561"/>
    </source>
</evidence>
<comment type="function">
    <text evidence="15">DNA-dependent RNA polymerase catalyzes the transcription of DNA into RNA using the four ribonucleoside triphosphates as substrates.</text>
</comment>
<evidence type="ECO:0000256" key="5">
    <source>
        <dbReference type="ARBA" id="ARBA00022490"/>
    </source>
</evidence>
<evidence type="ECO:0000256" key="4">
    <source>
        <dbReference type="ARBA" id="ARBA00022478"/>
    </source>
</evidence>
<protein>
    <recommendedName>
        <fullName evidence="15">DNA-directed RNA polymerase subunit beta</fullName>
        <ecNumber evidence="15">2.7.7.6</ecNumber>
    </recommendedName>
</protein>
<dbReference type="GO" id="GO:0008270">
    <property type="term" value="F:zinc ion binding"/>
    <property type="evidence" value="ECO:0007669"/>
    <property type="project" value="InterPro"/>
</dbReference>
<dbReference type="InterPro" id="IPR007644">
    <property type="entry name" value="RNA_pol_bsu_protrusion"/>
</dbReference>
<dbReference type="InterPro" id="IPR014724">
    <property type="entry name" value="RNA_pol_RPB2_OB-fold"/>
</dbReference>
<dbReference type="InterPro" id="IPR019969">
    <property type="entry name" value="RNAP_Rpo2"/>
</dbReference>
<dbReference type="InterPro" id="IPR015712">
    <property type="entry name" value="DNA-dir_RNA_pol_su2"/>
</dbReference>
<dbReference type="AlphaFoldDB" id="A0A3G1A8M3"/>
<feature type="domain" description="RNA polymerase Rpb2" evidence="18">
    <location>
        <begin position="184"/>
        <end position="350"/>
    </location>
</feature>
<evidence type="ECO:0000256" key="12">
    <source>
        <dbReference type="ARBA" id="ARBA00025838"/>
    </source>
</evidence>
<gene>
    <name evidence="23" type="ORF">TCARB_1543</name>
</gene>
<dbReference type="Gene3D" id="3.90.1110.10">
    <property type="entry name" value="RNA polymerase Rpb2, domain 2"/>
    <property type="match status" value="1"/>
</dbReference>
<keyword evidence="6 15" id="KW-0808">Transferase</keyword>
<dbReference type="GO" id="GO:0003677">
    <property type="term" value="F:DNA binding"/>
    <property type="evidence" value="ECO:0007669"/>
    <property type="project" value="UniProtKB-KW"/>
</dbReference>
<comment type="catalytic activity">
    <reaction evidence="13 15">
        <text>RNA(n) + a ribonucleoside 5'-triphosphate = RNA(n+1) + diphosphate</text>
        <dbReference type="Rhea" id="RHEA:21248"/>
        <dbReference type="Rhea" id="RHEA-COMP:14527"/>
        <dbReference type="Rhea" id="RHEA-COMP:17342"/>
        <dbReference type="ChEBI" id="CHEBI:33019"/>
        <dbReference type="ChEBI" id="CHEBI:61557"/>
        <dbReference type="ChEBI" id="CHEBI:140395"/>
        <dbReference type="EC" id="2.7.7.6"/>
    </reaction>
</comment>
<dbReference type="NCBIfam" id="NF006335">
    <property type="entry name" value="PRK08565.1"/>
    <property type="match status" value="1"/>
</dbReference>
<dbReference type="RefSeq" id="WP_020962159.1">
    <property type="nucleotide sequence ID" value="NZ_CP007493.1"/>
</dbReference>
<dbReference type="GO" id="GO:0000428">
    <property type="term" value="C:DNA-directed RNA polymerase complex"/>
    <property type="evidence" value="ECO:0007669"/>
    <property type="project" value="UniProtKB-KW"/>
</dbReference>
<evidence type="ECO:0000259" key="16">
    <source>
        <dbReference type="Pfam" id="PF00562"/>
    </source>
</evidence>
<dbReference type="PANTHER" id="PTHR20856">
    <property type="entry name" value="DNA-DIRECTED RNA POLYMERASE I SUBUNIT 2"/>
    <property type="match status" value="1"/>
</dbReference>
<evidence type="ECO:0000259" key="20">
    <source>
        <dbReference type="Pfam" id="PF04565"/>
    </source>
</evidence>
<evidence type="ECO:0000256" key="11">
    <source>
        <dbReference type="ARBA" id="ARBA00023163"/>
    </source>
</evidence>
<dbReference type="GO" id="GO:0003899">
    <property type="term" value="F:DNA-directed RNA polymerase activity"/>
    <property type="evidence" value="ECO:0007669"/>
    <property type="project" value="UniProtKB-EC"/>
</dbReference>
<dbReference type="InterPro" id="IPR037034">
    <property type="entry name" value="RNA_pol_Rpb2_2_sf"/>
</dbReference>
<keyword evidence="4 15" id="KW-0240">DNA-directed RNA polymerase</keyword>
<evidence type="ECO:0000259" key="22">
    <source>
        <dbReference type="Pfam" id="PF04567"/>
    </source>
</evidence>
<accession>A0A3G1A8M3</accession>
<reference evidence="24" key="1">
    <citation type="book" date="2010" name="EXTREMOPHILES" publisher="0:0-0">
        <title>Complete genome sequences of ten hyperthermophilic archaea reveal their metabolic capabilities and possible ecological roles.</title>
        <editorList>
            <person name="?"/>
        </editorList>
        <authorList>
            <person name="Ravin N.V."/>
            <person name="Mardanov A.V."/>
            <person name="Bonch-Osmolovskaya E.A."/>
            <person name="Skryabin K.G."/>
        </authorList>
    </citation>
    <scope>NUCLEOTIDE SEQUENCE [LARGE SCALE GENOMIC DNA]</scope>
    <source>
        <strain evidence="24">1505</strain>
    </source>
</reference>
<evidence type="ECO:0000256" key="1">
    <source>
        <dbReference type="ARBA" id="ARBA00001947"/>
    </source>
</evidence>
<evidence type="ECO:0000256" key="3">
    <source>
        <dbReference type="ARBA" id="ARBA00006835"/>
    </source>
</evidence>
<evidence type="ECO:0000256" key="6">
    <source>
        <dbReference type="ARBA" id="ARBA00022679"/>
    </source>
</evidence>
<dbReference type="Pfam" id="PF04567">
    <property type="entry name" value="RNA_pol_Rpb2_5"/>
    <property type="match status" value="1"/>
</dbReference>
<keyword evidence="7 15" id="KW-0548">Nucleotidyltransferase</keyword>
<feature type="domain" description="RNA polymerase beta subunit protrusion" evidence="19">
    <location>
        <begin position="26"/>
        <end position="397"/>
    </location>
</feature>
<dbReference type="Pfam" id="PF04565">
    <property type="entry name" value="RNA_pol_Rpb2_3"/>
    <property type="match status" value="1"/>
</dbReference>
<evidence type="ECO:0000313" key="23">
    <source>
        <dbReference type="EMBL" id="AJB42585.1"/>
    </source>
</evidence>
<dbReference type="InterPro" id="IPR007121">
    <property type="entry name" value="RNA_pol_bsu_CS"/>
</dbReference>